<evidence type="ECO:0000313" key="3">
    <source>
        <dbReference type="Proteomes" id="UP000188937"/>
    </source>
</evidence>
<feature type="transmembrane region" description="Helical" evidence="1">
    <location>
        <begin position="23"/>
        <end position="48"/>
    </location>
</feature>
<accession>A0A1U9KCR8</accession>
<dbReference type="RefSeq" id="WP_077811643.1">
    <property type="nucleotide sequence ID" value="NZ_CP014692.1"/>
</dbReference>
<reference evidence="2 3" key="1">
    <citation type="submission" date="2016-03" db="EMBL/GenBank/DDBJ databases">
        <title>Acetic acid bacteria sequencing.</title>
        <authorList>
            <person name="Brandt J."/>
            <person name="Jakob F."/>
            <person name="Vogel R.F."/>
        </authorList>
    </citation>
    <scope>NUCLEOTIDE SEQUENCE [LARGE SCALE GENOMIC DNA]</scope>
    <source>
        <strain evidence="2 3">TMW2.1153</strain>
    </source>
</reference>
<gene>
    <name evidence="2" type="ORF">A0U92_01225</name>
</gene>
<evidence type="ECO:0008006" key="4">
    <source>
        <dbReference type="Google" id="ProtNLM"/>
    </source>
</evidence>
<dbReference type="AlphaFoldDB" id="A0A1U9KCR8"/>
<dbReference type="EMBL" id="CP014692">
    <property type="protein sequence ID" value="AQS83615.1"/>
    <property type="molecule type" value="Genomic_DNA"/>
</dbReference>
<dbReference type="InterPro" id="IPR021330">
    <property type="entry name" value="DUF2939"/>
</dbReference>
<dbReference type="Pfam" id="PF11159">
    <property type="entry name" value="DUF2939"/>
    <property type="match status" value="1"/>
</dbReference>
<keyword evidence="1" id="KW-0472">Membrane</keyword>
<proteinExistence type="predicted"/>
<dbReference type="KEGG" id="aace:A0U92_01225"/>
<name>A0A1U9KCR8_ACEAC</name>
<evidence type="ECO:0000256" key="1">
    <source>
        <dbReference type="SAM" id="Phobius"/>
    </source>
</evidence>
<dbReference type="STRING" id="435.A0U92_01225"/>
<keyword evidence="1" id="KW-0812">Transmembrane</keyword>
<protein>
    <recommendedName>
        <fullName evidence="4">DUF2939 domain-containing protein</fullName>
    </recommendedName>
</protein>
<sequence length="205" mass="22096">MHTADTTLSSEAWASPARKRARVICLASLATSLALYALSPFMTLWTIAGAVSSHDMVALGHTINWSSLDASIKEQVLNGLNIGQVNEVSDELPEFGSSFATSIVSNAVDTRVTQSNLGNVVDQAMASGPDHMNAGAVFSAVSHALVRFTAANSFEAQVVLPGHENETPLRVQLRIERWQWKLTRVDFPTAVHQPVMEASVAQRKA</sequence>
<evidence type="ECO:0000313" key="2">
    <source>
        <dbReference type="EMBL" id="AQS83615.1"/>
    </source>
</evidence>
<dbReference type="Proteomes" id="UP000188937">
    <property type="component" value="Chromosome"/>
</dbReference>
<organism evidence="2 3">
    <name type="scientific">Acetobacter aceti</name>
    <dbReference type="NCBI Taxonomy" id="435"/>
    <lineage>
        <taxon>Bacteria</taxon>
        <taxon>Pseudomonadati</taxon>
        <taxon>Pseudomonadota</taxon>
        <taxon>Alphaproteobacteria</taxon>
        <taxon>Acetobacterales</taxon>
        <taxon>Acetobacteraceae</taxon>
        <taxon>Acetobacter</taxon>
        <taxon>Acetobacter subgen. Acetobacter</taxon>
    </lineage>
</organism>
<keyword evidence="1" id="KW-1133">Transmembrane helix</keyword>
<dbReference type="OrthoDB" id="7270588at2"/>
<keyword evidence="3" id="KW-1185">Reference proteome</keyword>